<accession>A0ABU7RH74</accession>
<dbReference type="InterPro" id="IPR004785">
    <property type="entry name" value="RpiB"/>
</dbReference>
<dbReference type="GO" id="GO:0004751">
    <property type="term" value="F:ribose-5-phosphate isomerase activity"/>
    <property type="evidence" value="ECO:0007669"/>
    <property type="project" value="UniProtKB-EC"/>
</dbReference>
<evidence type="ECO:0000313" key="4">
    <source>
        <dbReference type="Proteomes" id="UP001357452"/>
    </source>
</evidence>
<dbReference type="EMBL" id="JAZGLY010000004">
    <property type="protein sequence ID" value="MEE6187358.1"/>
    <property type="molecule type" value="Genomic_DNA"/>
</dbReference>
<dbReference type="NCBIfam" id="TIGR01120">
    <property type="entry name" value="rpiB"/>
    <property type="match status" value="1"/>
</dbReference>
<comment type="caution">
    <text evidence="3">The sequence shown here is derived from an EMBL/GenBank/DDBJ whole genome shotgun (WGS) entry which is preliminary data.</text>
</comment>
<dbReference type="Pfam" id="PF02502">
    <property type="entry name" value="LacAB_rpiB"/>
    <property type="match status" value="1"/>
</dbReference>
<evidence type="ECO:0000256" key="1">
    <source>
        <dbReference type="ARBA" id="ARBA00008754"/>
    </source>
</evidence>
<protein>
    <submittedName>
        <fullName evidence="3">Ribose 5-phosphate isomerase B</fullName>
        <ecNumber evidence="3">5.3.1.6</ecNumber>
    </submittedName>
</protein>
<dbReference type="Proteomes" id="UP001357452">
    <property type="component" value="Unassembled WGS sequence"/>
</dbReference>
<dbReference type="Gene3D" id="3.40.1400.10">
    <property type="entry name" value="Sugar-phosphate isomerase, RpiB/LacA/LacB"/>
    <property type="match status" value="1"/>
</dbReference>
<organism evidence="3 4">
    <name type="scientific">Niabella digestorum</name>
    <dbReference type="NCBI Taxonomy" id="3117701"/>
    <lineage>
        <taxon>Bacteria</taxon>
        <taxon>Pseudomonadati</taxon>
        <taxon>Bacteroidota</taxon>
        <taxon>Chitinophagia</taxon>
        <taxon>Chitinophagales</taxon>
        <taxon>Chitinophagaceae</taxon>
        <taxon>Niabella</taxon>
    </lineage>
</organism>
<dbReference type="SUPFAM" id="SSF89623">
    <property type="entry name" value="Ribose/Galactose isomerase RpiB/AlsB"/>
    <property type="match status" value="1"/>
</dbReference>
<reference evidence="3 4" key="1">
    <citation type="submission" date="2024-01" db="EMBL/GenBank/DDBJ databases">
        <title>Niabella digestum sp. nov., isolated from waste digestion system.</title>
        <authorList>
            <person name="Zhang L."/>
        </authorList>
    </citation>
    <scope>NUCLEOTIDE SEQUENCE [LARGE SCALE GENOMIC DNA]</scope>
    <source>
        <strain evidence="3 4">A18</strain>
    </source>
</reference>
<evidence type="ECO:0000313" key="3">
    <source>
        <dbReference type="EMBL" id="MEE6187358.1"/>
    </source>
</evidence>
<dbReference type="InterPro" id="IPR003500">
    <property type="entry name" value="RpiB_LacA_LacB"/>
</dbReference>
<keyword evidence="4" id="KW-1185">Reference proteome</keyword>
<comment type="similarity">
    <text evidence="1">Belongs to the LacAB/RpiB family.</text>
</comment>
<dbReference type="PIRSF" id="PIRSF005384">
    <property type="entry name" value="RpiB_LacA_B"/>
    <property type="match status" value="1"/>
</dbReference>
<dbReference type="NCBIfam" id="NF004051">
    <property type="entry name" value="PRK05571.1"/>
    <property type="match status" value="1"/>
</dbReference>
<dbReference type="InterPro" id="IPR036569">
    <property type="entry name" value="RpiB_LacA_LacB_sf"/>
</dbReference>
<sequence>METTLDLTKPIAIGSDHAGFEMKEFVISYLEGKSLAFKDFGTHSAESADYPDFAHPVAEAVASGAFSFGILLCGSGNGVAITANKHQEIRAALCWDEEIAALARKHNNANVICIPARFVSESVAEEMIDVFIKTAFEGGRHANRVNKISC</sequence>
<dbReference type="RefSeq" id="WP_330974766.1">
    <property type="nucleotide sequence ID" value="NZ_JAZGLY010000004.1"/>
</dbReference>
<gene>
    <name evidence="3" type="primary">rpiB</name>
    <name evidence="3" type="ORF">V2H41_08740</name>
</gene>
<evidence type="ECO:0000256" key="2">
    <source>
        <dbReference type="ARBA" id="ARBA00023235"/>
    </source>
</evidence>
<dbReference type="PANTHER" id="PTHR30345:SF0">
    <property type="entry name" value="DNA DAMAGE-REPAIR_TOLERATION PROTEIN DRT102"/>
    <property type="match status" value="1"/>
</dbReference>
<dbReference type="EC" id="5.3.1.6" evidence="3"/>
<dbReference type="PANTHER" id="PTHR30345">
    <property type="entry name" value="RIBOSE-5-PHOSPHATE ISOMERASE B"/>
    <property type="match status" value="1"/>
</dbReference>
<dbReference type="NCBIfam" id="TIGR00689">
    <property type="entry name" value="rpiB_lacA_lacB"/>
    <property type="match status" value="1"/>
</dbReference>
<keyword evidence="2 3" id="KW-0413">Isomerase</keyword>
<name>A0ABU7RH74_9BACT</name>
<proteinExistence type="inferred from homology"/>